<dbReference type="AlphaFoldDB" id="A0A1X7RZL9"/>
<dbReference type="PANTHER" id="PTHR15243">
    <property type="entry name" value="SERINE/THREONINE-PROTEIN KINASE 19"/>
    <property type="match status" value="1"/>
</dbReference>
<proteinExistence type="inferred from homology"/>
<name>A0A1X7RZL9_ZYMT9</name>
<gene>
    <name evidence="3" type="ORF">ZT3D7_G7804</name>
</gene>
<accession>A0A1X7RZL9</accession>
<evidence type="ECO:0000256" key="2">
    <source>
        <dbReference type="SAM" id="MobiDB-lite"/>
    </source>
</evidence>
<dbReference type="EMBL" id="LT853698">
    <property type="protein sequence ID" value="SMQ52651.1"/>
    <property type="molecule type" value="Genomic_DNA"/>
</dbReference>
<evidence type="ECO:0008006" key="5">
    <source>
        <dbReference type="Google" id="ProtNLM"/>
    </source>
</evidence>
<organism evidence="3 4">
    <name type="scientific">Zymoseptoria tritici (strain ST99CH_3D7)</name>
    <dbReference type="NCBI Taxonomy" id="1276538"/>
    <lineage>
        <taxon>Eukaryota</taxon>
        <taxon>Fungi</taxon>
        <taxon>Dikarya</taxon>
        <taxon>Ascomycota</taxon>
        <taxon>Pezizomycotina</taxon>
        <taxon>Dothideomycetes</taxon>
        <taxon>Dothideomycetidae</taxon>
        <taxon>Mycosphaerellales</taxon>
        <taxon>Mycosphaerellaceae</taxon>
        <taxon>Zymoseptoria</taxon>
    </lineage>
</organism>
<dbReference type="Proteomes" id="UP000215127">
    <property type="component" value="Chromosome 7"/>
</dbReference>
<dbReference type="GO" id="GO:0046579">
    <property type="term" value="P:positive regulation of Ras protein signal transduction"/>
    <property type="evidence" value="ECO:0007669"/>
    <property type="project" value="TreeGrafter"/>
</dbReference>
<keyword evidence="4" id="KW-1185">Reference proteome</keyword>
<evidence type="ECO:0000313" key="4">
    <source>
        <dbReference type="Proteomes" id="UP000215127"/>
    </source>
</evidence>
<reference evidence="3 4" key="1">
    <citation type="submission" date="2016-06" db="EMBL/GenBank/DDBJ databases">
        <authorList>
            <person name="Kjaerup R.B."/>
            <person name="Dalgaard T.S."/>
            <person name="Juul-Madsen H.R."/>
        </authorList>
    </citation>
    <scope>NUCLEOTIDE SEQUENCE [LARGE SCALE GENOMIC DNA]</scope>
</reference>
<dbReference type="PANTHER" id="PTHR15243:SF0">
    <property type="entry name" value="SERINE_THREONINE-PROTEIN KINASE 19"/>
    <property type="match status" value="1"/>
</dbReference>
<evidence type="ECO:0000256" key="1">
    <source>
        <dbReference type="ARBA" id="ARBA00093458"/>
    </source>
</evidence>
<comment type="similarity">
    <text evidence="1">Belongs to the STK19 family.</text>
</comment>
<feature type="region of interest" description="Disordered" evidence="2">
    <location>
        <begin position="1"/>
        <end position="40"/>
    </location>
</feature>
<feature type="compositionally biased region" description="Basic and acidic residues" evidence="2">
    <location>
        <begin position="30"/>
        <end position="40"/>
    </location>
</feature>
<sequence>MPKSVNPLTARRKSSQSPFSSAQRVKPGARKTEKEERLEDSGLVRSLAPRKVQQDIVSLIRYIQSHTFEDIPDRAAGMNSERISEVLRFRKRLPPIVSVVHLLALSRSPTETERELARETAKGSIRKVTIPGRGKGGSAVGEGVVLSEDWKRRVQEDEGLDESLRDRYISLMDRNPTSSTVAVSIFSSEEIRDLMTAGYLTIPSLPSDTNVYNTVPGASSISKAGFSAPSGSLAAVGGHGAINDSGGGGSALAAKDIRRMESFRDMMNFSLPSTGLYLRLLTEARLHIVFLLKQLSPRHREATLDILREKWDGNVSGDALSAQKRMRGEWAGVLPGRTKRWRDFHGLEFDWILAECVGSGLMELFDTGAVGVAVRGT</sequence>
<dbReference type="Pfam" id="PF10494">
    <property type="entry name" value="Stk19"/>
    <property type="match status" value="1"/>
</dbReference>
<evidence type="ECO:0000313" key="3">
    <source>
        <dbReference type="EMBL" id="SMQ52651.1"/>
    </source>
</evidence>
<dbReference type="InterPro" id="IPR018865">
    <property type="entry name" value="STK19-like"/>
</dbReference>
<protein>
    <recommendedName>
        <fullName evidence="5">Serine-threonine protein kinase 19</fullName>
    </recommendedName>
</protein>